<evidence type="ECO:0000256" key="3">
    <source>
        <dbReference type="SAM" id="MobiDB-lite"/>
    </source>
</evidence>
<dbReference type="Pfam" id="PF01555">
    <property type="entry name" value="N6_N4_Mtase"/>
    <property type="match status" value="1"/>
</dbReference>
<gene>
    <name evidence="5" type="ORF">GPEL0_01f5227</name>
</gene>
<keyword evidence="2" id="KW-0808">Transferase</keyword>
<dbReference type="PRINTS" id="PR00508">
    <property type="entry name" value="S21N4MTFRASE"/>
</dbReference>
<dbReference type="InterPro" id="IPR001091">
    <property type="entry name" value="RM_Methyltransferase"/>
</dbReference>
<dbReference type="EMBL" id="BDQG01000001">
    <property type="protein sequence ID" value="GAW68750.1"/>
    <property type="molecule type" value="Genomic_DNA"/>
</dbReference>
<dbReference type="GO" id="GO:0008168">
    <property type="term" value="F:methyltransferase activity"/>
    <property type="evidence" value="ECO:0007669"/>
    <property type="project" value="UniProtKB-KW"/>
</dbReference>
<dbReference type="Proteomes" id="UP000194153">
    <property type="component" value="Unassembled WGS sequence"/>
</dbReference>
<dbReference type="InterPro" id="IPR002941">
    <property type="entry name" value="DNA_methylase_N4/N6"/>
</dbReference>
<reference evidence="6" key="1">
    <citation type="submission" date="2017-05" db="EMBL/GenBank/DDBJ databases">
        <title>Draft genome sequence of Geobacter pelophilus, a iron(III)-reducing bacteria.</title>
        <authorList>
            <person name="Aoyagi T."/>
            <person name="Koike H."/>
            <person name="Morita T."/>
            <person name="Sato Y."/>
            <person name="Habe H."/>
            <person name="Hori T."/>
        </authorList>
    </citation>
    <scope>NUCLEOTIDE SEQUENCE [LARGE SCALE GENOMIC DNA]</scope>
    <source>
        <strain evidence="6">Drf2</strain>
    </source>
</reference>
<dbReference type="RefSeq" id="WP_085814894.1">
    <property type="nucleotide sequence ID" value="NZ_BDQG01000001.1"/>
</dbReference>
<feature type="domain" description="DNA methylase N-4/N-6" evidence="4">
    <location>
        <begin position="61"/>
        <end position="402"/>
    </location>
</feature>
<dbReference type="SUPFAM" id="SSF53335">
    <property type="entry name" value="S-adenosyl-L-methionine-dependent methyltransferases"/>
    <property type="match status" value="1"/>
</dbReference>
<keyword evidence="1 5" id="KW-0489">Methyltransferase</keyword>
<evidence type="ECO:0000256" key="1">
    <source>
        <dbReference type="ARBA" id="ARBA00022603"/>
    </source>
</evidence>
<proteinExistence type="predicted"/>
<sequence length="602" mass="68637">MKNLKLELTWVGKDVQPKLEPRILIEDQDRSYGDRNTENMLIHGDNLLALKALEQDFAGAIKCIYIDPPFNTGGAFENYDDNLEHSIWLSLMKDRIDILHKLLSDDGAIVVNLDDTEAAYCKVLMDEVFGRNNYITTIVVEVATPSSFKTVNIGPTQTTQYLLLYAKNKSAFKYVPQYIPIYEVDLQHFSRFIENPEDHAEQWRFVSINDYILSSLGYEGNTSNSKWASAKKILGVTEAQELVKEKAMEFALENCNRVFETKTLQKPSKWLHEHLKRSLELDHPIELKREGMDSLYIYKGRQIYFLGKGVRELEGEKVLTQPSPNLWVDIPTNNLKNEGGIDFPSGKKPEALVKRVIQMITNSSEDIVLDSFGGSGTTGAVAHKLRRRWIMIELKEQCHTHIQPRLKNVCDGTDQSGISKAVNWQGGGGFKYYYLAPSLLKKDHYDQWIINEEYNAPMLAAAMAKHEGFHYCPDEIYYWKQGQSSEKDFILTSTVHLTPEHLDRIHEEMQPDESLLICCRSHFDGADTKFDNITVKKIPSMLLGKCEFGRDDYSLNIVDMPHNPEEPDFVPSGPPAVETKKVEKKAKAEQSGQLNIFSMPEG</sequence>
<organism evidence="5 6">
    <name type="scientific">Geoanaerobacter pelophilus</name>
    <dbReference type="NCBI Taxonomy" id="60036"/>
    <lineage>
        <taxon>Bacteria</taxon>
        <taxon>Pseudomonadati</taxon>
        <taxon>Thermodesulfobacteriota</taxon>
        <taxon>Desulfuromonadia</taxon>
        <taxon>Geobacterales</taxon>
        <taxon>Geobacteraceae</taxon>
        <taxon>Geoanaerobacter</taxon>
    </lineage>
</organism>
<dbReference type="InterPro" id="IPR029063">
    <property type="entry name" value="SAM-dependent_MTases_sf"/>
</dbReference>
<evidence type="ECO:0000256" key="2">
    <source>
        <dbReference type="ARBA" id="ARBA00022679"/>
    </source>
</evidence>
<dbReference type="Gene3D" id="3.40.50.150">
    <property type="entry name" value="Vaccinia Virus protein VP39"/>
    <property type="match status" value="1"/>
</dbReference>
<accession>A0ABQ0MNU1</accession>
<evidence type="ECO:0000313" key="5">
    <source>
        <dbReference type="EMBL" id="GAW68750.1"/>
    </source>
</evidence>
<evidence type="ECO:0000259" key="4">
    <source>
        <dbReference type="Pfam" id="PF01555"/>
    </source>
</evidence>
<feature type="region of interest" description="Disordered" evidence="3">
    <location>
        <begin position="583"/>
        <end position="602"/>
    </location>
</feature>
<comment type="caution">
    <text evidence="5">The sequence shown here is derived from an EMBL/GenBank/DDBJ whole genome shotgun (WGS) entry which is preliminary data.</text>
</comment>
<keyword evidence="6" id="KW-1185">Reference proteome</keyword>
<evidence type="ECO:0000313" key="6">
    <source>
        <dbReference type="Proteomes" id="UP000194153"/>
    </source>
</evidence>
<dbReference type="GO" id="GO:0032259">
    <property type="term" value="P:methylation"/>
    <property type="evidence" value="ECO:0007669"/>
    <property type="project" value="UniProtKB-KW"/>
</dbReference>
<name>A0ABQ0MNU1_9BACT</name>
<protein>
    <submittedName>
        <fullName evidence="5">Adenine specific DNA methylase MOD</fullName>
    </submittedName>
</protein>